<dbReference type="InterPro" id="IPR018168">
    <property type="entry name" value="Ubi_Hdrlase_CS"/>
</dbReference>
<dbReference type="InterPro" id="IPR051205">
    <property type="entry name" value="UbiH/COQ6_monooxygenase"/>
</dbReference>
<evidence type="ECO:0000313" key="9">
    <source>
        <dbReference type="EMBL" id="AKJ69081.1"/>
    </source>
</evidence>
<evidence type="ECO:0000256" key="4">
    <source>
        <dbReference type="ARBA" id="ARBA00022630"/>
    </source>
</evidence>
<keyword evidence="10" id="KW-1185">Reference proteome</keyword>
<dbReference type="OrthoDB" id="9769565at2"/>
<dbReference type="SUPFAM" id="SSF51905">
    <property type="entry name" value="FAD/NAD(P)-binding domain"/>
    <property type="match status" value="1"/>
</dbReference>
<keyword evidence="4" id="KW-0285">Flavoprotein</keyword>
<comment type="pathway">
    <text evidence="2">Cofactor biosynthesis; ubiquinone biosynthesis.</text>
</comment>
<evidence type="ECO:0000256" key="5">
    <source>
        <dbReference type="ARBA" id="ARBA00022827"/>
    </source>
</evidence>
<dbReference type="NCBIfam" id="TIGR01988">
    <property type="entry name" value="Ubi-OHases"/>
    <property type="match status" value="1"/>
</dbReference>
<keyword evidence="6" id="KW-0560">Oxidoreductase</keyword>
<dbReference type="PROSITE" id="PS01304">
    <property type="entry name" value="UBIH"/>
    <property type="match status" value="1"/>
</dbReference>
<evidence type="ECO:0000259" key="8">
    <source>
        <dbReference type="Pfam" id="PF01494"/>
    </source>
</evidence>
<dbReference type="AlphaFoldDB" id="A0A0G3EWH1"/>
<keyword evidence="5" id="KW-0274">FAD</keyword>
<organism evidence="9 10">
    <name type="scientific">Pandoraea thiooxydans</name>
    <dbReference type="NCBI Taxonomy" id="445709"/>
    <lineage>
        <taxon>Bacteria</taxon>
        <taxon>Pseudomonadati</taxon>
        <taxon>Pseudomonadota</taxon>
        <taxon>Betaproteobacteria</taxon>
        <taxon>Burkholderiales</taxon>
        <taxon>Burkholderiaceae</taxon>
        <taxon>Pandoraea</taxon>
    </lineage>
</organism>
<evidence type="ECO:0000256" key="7">
    <source>
        <dbReference type="ARBA" id="ARBA00023033"/>
    </source>
</evidence>
<evidence type="ECO:0000256" key="3">
    <source>
        <dbReference type="ARBA" id="ARBA00005349"/>
    </source>
</evidence>
<accession>A0A0G3EWH1</accession>
<feature type="domain" description="FAD-binding" evidence="8">
    <location>
        <begin position="15"/>
        <end position="344"/>
    </location>
</feature>
<dbReference type="Pfam" id="PF01494">
    <property type="entry name" value="FAD_binding_3"/>
    <property type="match status" value="1"/>
</dbReference>
<dbReference type="Proteomes" id="UP000036700">
    <property type="component" value="Chromosome"/>
</dbReference>
<dbReference type="PRINTS" id="PR00420">
    <property type="entry name" value="RNGMNOXGNASE"/>
</dbReference>
<dbReference type="InterPro" id="IPR036188">
    <property type="entry name" value="FAD/NAD-bd_sf"/>
</dbReference>
<dbReference type="KEGG" id="ptx:ABW99_13565"/>
<dbReference type="GO" id="GO:0006744">
    <property type="term" value="P:ubiquinone biosynthetic process"/>
    <property type="evidence" value="ECO:0007669"/>
    <property type="project" value="UniProtKB-UniPathway"/>
</dbReference>
<dbReference type="InterPro" id="IPR002938">
    <property type="entry name" value="FAD-bd"/>
</dbReference>
<dbReference type="GO" id="GO:0016705">
    <property type="term" value="F:oxidoreductase activity, acting on paired donors, with incorporation or reduction of molecular oxygen"/>
    <property type="evidence" value="ECO:0007669"/>
    <property type="project" value="InterPro"/>
</dbReference>
<evidence type="ECO:0000256" key="2">
    <source>
        <dbReference type="ARBA" id="ARBA00004749"/>
    </source>
</evidence>
<proteinExistence type="inferred from homology"/>
<gene>
    <name evidence="9" type="ORF">ABW99_13565</name>
</gene>
<dbReference type="PANTHER" id="PTHR43876:SF7">
    <property type="entry name" value="UBIQUINONE BIOSYNTHESIS MONOOXYGENASE COQ6, MITOCHONDRIAL"/>
    <property type="match status" value="1"/>
</dbReference>
<evidence type="ECO:0000313" key="10">
    <source>
        <dbReference type="Proteomes" id="UP000036700"/>
    </source>
</evidence>
<dbReference type="PANTHER" id="PTHR43876">
    <property type="entry name" value="UBIQUINONE BIOSYNTHESIS MONOOXYGENASE COQ6, MITOCHONDRIAL"/>
    <property type="match status" value="1"/>
</dbReference>
<sequence>MTQPGTPLAQPGTFDLAIVGAGPVGAALALMLAQRAPALRIALIDARRPPLQYDADPRALALSHGSRLSLERLGAWPSGPREATPIQHIHVSQRRHFGRVVIDHLEHGVPALGYVVRYGTVMRALDARLDALPTETFTHLRQTRATAHRQNSGAVTLTLERDAGTTTLRAALAINAEGGLFSTQQQKPRTRDYRQSALVAFVTCDRPLPAWAWERFTAEGPLALLPLENGYSLVWCCSPALAEQRQQLPDDAFLTALNDAFGRRMGRFTSVSGRAVFPLGLNALPHLVEGRIAAIGNAAQTLHPVAGQGLNLGLRDAFALTEAICRTSPPDASPAALARFARQRAIDRQLTIGLTDLLPRLFSNDAAPLATLRGLALAGLELVPPLKTAFARQMMFGQRR</sequence>
<dbReference type="RefSeq" id="WP_047214978.1">
    <property type="nucleotide sequence ID" value="NZ_CP011568.3"/>
</dbReference>
<evidence type="ECO:0000256" key="6">
    <source>
        <dbReference type="ARBA" id="ARBA00023002"/>
    </source>
</evidence>
<comment type="similarity">
    <text evidence="3">Belongs to the UbiH/COQ6 family.</text>
</comment>
<dbReference type="STRING" id="445709.ABW99_13565"/>
<dbReference type="UniPathway" id="UPA00232"/>
<dbReference type="EMBL" id="CP011568">
    <property type="protein sequence ID" value="AKJ69081.1"/>
    <property type="molecule type" value="Genomic_DNA"/>
</dbReference>
<reference evidence="10" key="1">
    <citation type="submission" date="2015-06" db="EMBL/GenBank/DDBJ databases">
        <authorList>
            <person name="Lim Y.L."/>
            <person name="Ee R."/>
            <person name="Yong D."/>
            <person name="How K.Y."/>
            <person name="Yin W.F."/>
            <person name="Chan K.G."/>
        </authorList>
    </citation>
    <scope>NUCLEOTIDE SEQUENCE [LARGE SCALE GENOMIC DNA]</scope>
    <source>
        <strain evidence="10">DSM 25325</strain>
    </source>
</reference>
<dbReference type="NCBIfam" id="NF005421">
    <property type="entry name" value="PRK06996.1"/>
    <property type="match status" value="1"/>
</dbReference>
<dbReference type="PATRIC" id="fig|445709.3.peg.2878"/>
<comment type="cofactor">
    <cofactor evidence="1">
        <name>FAD</name>
        <dbReference type="ChEBI" id="CHEBI:57692"/>
    </cofactor>
</comment>
<dbReference type="InterPro" id="IPR010971">
    <property type="entry name" value="UbiH/COQ6"/>
</dbReference>
<evidence type="ECO:0000256" key="1">
    <source>
        <dbReference type="ARBA" id="ARBA00001974"/>
    </source>
</evidence>
<keyword evidence="7" id="KW-0503">Monooxygenase</keyword>
<dbReference type="GO" id="GO:0071949">
    <property type="term" value="F:FAD binding"/>
    <property type="evidence" value="ECO:0007669"/>
    <property type="project" value="InterPro"/>
</dbReference>
<dbReference type="Gene3D" id="3.50.50.60">
    <property type="entry name" value="FAD/NAD(P)-binding domain"/>
    <property type="match status" value="2"/>
</dbReference>
<protein>
    <recommendedName>
        <fullName evidence="8">FAD-binding domain-containing protein</fullName>
    </recommendedName>
</protein>
<name>A0A0G3EWH1_9BURK</name>
<dbReference type="GO" id="GO:0004497">
    <property type="term" value="F:monooxygenase activity"/>
    <property type="evidence" value="ECO:0007669"/>
    <property type="project" value="UniProtKB-KW"/>
</dbReference>